<dbReference type="OrthoDB" id="6152807at2759"/>
<proteinExistence type="predicted"/>
<reference evidence="2" key="1">
    <citation type="submission" date="2017-11" db="EMBL/GenBank/DDBJ databases">
        <authorList>
            <person name="Lima N.C."/>
            <person name="Parody-Merino A.M."/>
            <person name="Battley P.F."/>
            <person name="Fidler A.E."/>
            <person name="Prosdocimi F."/>
        </authorList>
    </citation>
    <scope>NUCLEOTIDE SEQUENCE [LARGE SCALE GENOMIC DNA]</scope>
</reference>
<name>A0A2I0U401_LIMLA</name>
<accession>A0A2I0U401</accession>
<dbReference type="PANTHER" id="PTHR33395">
    <property type="entry name" value="TRANSCRIPTASE, PUTATIVE-RELATED-RELATED"/>
    <property type="match status" value="1"/>
</dbReference>
<dbReference type="GO" id="GO:0007508">
    <property type="term" value="P:larval heart development"/>
    <property type="evidence" value="ECO:0007669"/>
    <property type="project" value="TreeGrafter"/>
</dbReference>
<dbReference type="GO" id="GO:0031012">
    <property type="term" value="C:extracellular matrix"/>
    <property type="evidence" value="ECO:0007669"/>
    <property type="project" value="TreeGrafter"/>
</dbReference>
<evidence type="ECO:0000313" key="2">
    <source>
        <dbReference type="Proteomes" id="UP000233556"/>
    </source>
</evidence>
<dbReference type="Proteomes" id="UP000233556">
    <property type="component" value="Unassembled WGS sequence"/>
</dbReference>
<protein>
    <submittedName>
        <fullName evidence="1">Egf-like repeat and discoidin i-like domain-containing protein 3</fullName>
    </submittedName>
</protein>
<dbReference type="GO" id="GO:0061343">
    <property type="term" value="P:cell adhesion involved in heart morphogenesis"/>
    <property type="evidence" value="ECO:0007669"/>
    <property type="project" value="TreeGrafter"/>
</dbReference>
<dbReference type="AlphaFoldDB" id="A0A2I0U401"/>
<reference evidence="2" key="2">
    <citation type="submission" date="2017-12" db="EMBL/GenBank/DDBJ databases">
        <title>Genome sequence of the Bar-tailed Godwit (Limosa lapponica baueri).</title>
        <authorList>
            <person name="Lima N.C.B."/>
            <person name="Parody-Merino A.M."/>
            <person name="Battley P.F."/>
            <person name="Fidler A.E."/>
            <person name="Prosdocimi F."/>
        </authorList>
    </citation>
    <scope>NUCLEOTIDE SEQUENCE [LARGE SCALE GENOMIC DNA]</scope>
</reference>
<dbReference type="PANTHER" id="PTHR33395:SF22">
    <property type="entry name" value="REVERSE TRANSCRIPTASE DOMAIN-CONTAINING PROTEIN"/>
    <property type="match status" value="1"/>
</dbReference>
<dbReference type="EMBL" id="KZ506204">
    <property type="protein sequence ID" value="PKU40814.1"/>
    <property type="molecule type" value="Genomic_DNA"/>
</dbReference>
<evidence type="ECO:0000313" key="1">
    <source>
        <dbReference type="EMBL" id="PKU40814.1"/>
    </source>
</evidence>
<keyword evidence="2" id="KW-1185">Reference proteome</keyword>
<organism evidence="1 2">
    <name type="scientific">Limosa lapponica baueri</name>
    <dbReference type="NCBI Taxonomy" id="1758121"/>
    <lineage>
        <taxon>Eukaryota</taxon>
        <taxon>Metazoa</taxon>
        <taxon>Chordata</taxon>
        <taxon>Craniata</taxon>
        <taxon>Vertebrata</taxon>
        <taxon>Euteleostomi</taxon>
        <taxon>Archelosauria</taxon>
        <taxon>Archosauria</taxon>
        <taxon>Dinosauria</taxon>
        <taxon>Saurischia</taxon>
        <taxon>Theropoda</taxon>
        <taxon>Coelurosauria</taxon>
        <taxon>Aves</taxon>
        <taxon>Neognathae</taxon>
        <taxon>Neoaves</taxon>
        <taxon>Charadriiformes</taxon>
        <taxon>Scolopacidae</taxon>
        <taxon>Limosa</taxon>
    </lineage>
</organism>
<dbReference type="InterPro" id="IPR036691">
    <property type="entry name" value="Endo/exonu/phosph_ase_sf"/>
</dbReference>
<gene>
    <name evidence="1" type="ORF">llap_8886</name>
</gene>
<sequence>MAKVILPLCSALVRYIWSHHQQVRFGLLRSVPHDNLKVLQSHSVPLIRDSQVSQVVTMVEGPQSVALRRAGYTAAHFKSYRDEPGSPEVIETNRETTVKYPKGIKLQAVQKGQVRKESWGFTVYIKKWIECEELSLKNSHKQVESLWVRLRDQGNKGNLVVGVYHRQPDQGESVGKAFLLQLQETLPLQALILLGDFSHPNICWKSGRMSFRQSMRLLECINDHFLSEVMDSPTTGDAMLHLCYQHKLTGNIKTGDSPGCSDCAPVEFAILRDMGQAKNKVSTLNFRKAIFQEFGTLQGVSH</sequence>
<dbReference type="Gene3D" id="3.60.10.10">
    <property type="entry name" value="Endonuclease/exonuclease/phosphatase"/>
    <property type="match status" value="1"/>
</dbReference>